<organism evidence="2">
    <name type="scientific">Arion vulgaris</name>
    <dbReference type="NCBI Taxonomy" id="1028688"/>
    <lineage>
        <taxon>Eukaryota</taxon>
        <taxon>Metazoa</taxon>
        <taxon>Spiralia</taxon>
        <taxon>Lophotrochozoa</taxon>
        <taxon>Mollusca</taxon>
        <taxon>Gastropoda</taxon>
        <taxon>Heterobranchia</taxon>
        <taxon>Euthyneura</taxon>
        <taxon>Panpulmonata</taxon>
        <taxon>Eupulmonata</taxon>
        <taxon>Stylommatophora</taxon>
        <taxon>Helicina</taxon>
        <taxon>Arionoidea</taxon>
        <taxon>Arionidae</taxon>
        <taxon>Arion</taxon>
    </lineage>
</organism>
<name>A0A0B6YL53_9EUPU</name>
<feature type="non-terminal residue" evidence="2">
    <location>
        <position position="1"/>
    </location>
</feature>
<feature type="region of interest" description="Disordered" evidence="1">
    <location>
        <begin position="1"/>
        <end position="21"/>
    </location>
</feature>
<feature type="non-terminal residue" evidence="2">
    <location>
        <position position="92"/>
    </location>
</feature>
<sequence>GDTQMSQNVTSLTNNSSLSPEQKLHLMMSTVTETKSAFSSSSTFSLNSKKLQAGNSENVSIGGYVHNLEKHQGQLYSLDMEAHSKNTDAIKS</sequence>
<protein>
    <submittedName>
        <fullName evidence="2">Uncharacterized protein</fullName>
    </submittedName>
</protein>
<gene>
    <name evidence="2" type="primary">ORF27823</name>
</gene>
<proteinExistence type="predicted"/>
<dbReference type="AlphaFoldDB" id="A0A0B6YL53"/>
<evidence type="ECO:0000256" key="1">
    <source>
        <dbReference type="SAM" id="MobiDB-lite"/>
    </source>
</evidence>
<reference evidence="2" key="1">
    <citation type="submission" date="2014-12" db="EMBL/GenBank/DDBJ databases">
        <title>Insight into the proteome of Arion vulgaris.</title>
        <authorList>
            <person name="Aradska J."/>
            <person name="Bulat T."/>
            <person name="Smidak R."/>
            <person name="Sarate P."/>
            <person name="Gangsoo J."/>
            <person name="Sialana F."/>
            <person name="Bilban M."/>
            <person name="Lubec G."/>
        </authorList>
    </citation>
    <scope>NUCLEOTIDE SEQUENCE</scope>
    <source>
        <tissue evidence="2">Skin</tissue>
    </source>
</reference>
<dbReference type="EMBL" id="HACG01009646">
    <property type="protein sequence ID" value="CEK56511.1"/>
    <property type="molecule type" value="Transcribed_RNA"/>
</dbReference>
<evidence type="ECO:0000313" key="2">
    <source>
        <dbReference type="EMBL" id="CEK56511.1"/>
    </source>
</evidence>
<accession>A0A0B6YL53</accession>
<feature type="compositionally biased region" description="Low complexity" evidence="1">
    <location>
        <begin position="10"/>
        <end position="19"/>
    </location>
</feature>